<evidence type="ECO:0000256" key="11">
    <source>
        <dbReference type="ARBA" id="ARBA00038888"/>
    </source>
</evidence>
<dbReference type="Proteomes" id="UP000240883">
    <property type="component" value="Unassembled WGS sequence"/>
</dbReference>
<dbReference type="AlphaFoldDB" id="A0A2T2NEF0"/>
<feature type="domain" description="Glycosyl hydrolase family 63 N-terminal" evidence="16">
    <location>
        <begin position="30"/>
        <end position="237"/>
    </location>
</feature>
<dbReference type="InterPro" id="IPR038518">
    <property type="entry name" value="Glyco_hydro_63N_sf"/>
</dbReference>
<dbReference type="InterPro" id="IPR008928">
    <property type="entry name" value="6-hairpin_glycosidase_sf"/>
</dbReference>
<dbReference type="GO" id="GO:0004573">
    <property type="term" value="F:Glc3Man9GlcNAc2 oligosaccharide glucosidase activity"/>
    <property type="evidence" value="ECO:0007669"/>
    <property type="project" value="UniProtKB-UniRule"/>
</dbReference>
<keyword evidence="10 12" id="KW-0326">Glycosidase</keyword>
<name>A0A2T2NEF0_CORCC</name>
<sequence>MQLPAPLVALVTLLAPCLAAADSIPSNNASLLWGPYRPNLYLGIRPRVPESLLMGLMWGKLEDGWGSLRHTCEQTDGMASYGWTAYDTRSGGTQIIEDVKNKMNITTEFVKKYEGQRAGNWALRVKGTPRKDAPAGMKTSVVFYVGMEGLEKCPECRLDVTTQEQGLGDDLAVDTVDFHIKHPKLGSAKMQIPSPNSKTKILGGRHENTAVNSLKTTDELLWQAKSLFVDLLKDGFKPDDKEKNLLIPNKHGEGNLHFVQIEFKDSFEFDVLYSNEAATVPMTSAELPTHLDETLAGFTKNFTSVFAPQTPFVTDGHRAFSENLFSNLLGGLGYFYGKNKVDVSHAPEYAETTAGFWEKIAEKRKKTKPESKGPYELLTHVPSRPVFPRGFLWDEGFHLIAVLEWDADLAIEVLRNWLSLMDDAGWIAREQILGAEAESKVPEEFQVQLPDIANPPTLFWIVSRYLDFLQNKVKYRGHDSVYLEHSGSSKALIAEVYPLLKRHYEWFRRTQFGDVEAHSIPSAKPGEGYRWRGRAPNNNFASGLDDFPRAEPPHISELHVDALSWVYMMAETLERLALPAKKSDDMAKFQGHQRAIQHNLEHLHWDDKKNMHCDAWVKDDVHTLVCPPGYVSLFPFMLGLLGPEHPHLEAVLDMIHDPERLWTDHGVRSLAPSSTYYGMGDNYWRSPIWININYLIIERLHFLAGKEGPHQQRCKEIYTELRLNVAQTVYKSWAETGFAWEQYDPAGGHGQRTQHFTGWTSLVVKIMAMPDLTAQDAGLRAKFGGLIQGARAHQGWNVGSIVLILVLLVFLYFTRRRFAGTLRSLRRG</sequence>
<evidence type="ECO:0000256" key="5">
    <source>
        <dbReference type="ARBA" id="ARBA00022824"/>
    </source>
</evidence>
<evidence type="ECO:0000256" key="8">
    <source>
        <dbReference type="ARBA" id="ARBA00023136"/>
    </source>
</evidence>
<keyword evidence="3 12" id="KW-0812">Transmembrane</keyword>
<comment type="function">
    <text evidence="12">Cleaves the distal alpha 1,2-linked glucose residue from the Glc(3)Man(9)GlcNAc(2) oligosaccharide precursor.</text>
</comment>
<evidence type="ECO:0000313" key="18">
    <source>
        <dbReference type="Proteomes" id="UP000240883"/>
    </source>
</evidence>
<protein>
    <recommendedName>
        <fullName evidence="11 12">Mannosyl-oligosaccharide glucosidase</fullName>
        <ecNumber evidence="11 12">3.2.1.106</ecNumber>
    </recommendedName>
    <alternativeName>
        <fullName evidence="13">Glucosidase I</fullName>
    </alternativeName>
</protein>
<evidence type="ECO:0000256" key="14">
    <source>
        <dbReference type="SAM" id="SignalP"/>
    </source>
</evidence>
<dbReference type="PANTHER" id="PTHR10412:SF11">
    <property type="entry name" value="MANNOSYL-OLIGOSACCHARIDE GLUCOSIDASE"/>
    <property type="match status" value="1"/>
</dbReference>
<evidence type="ECO:0000313" key="17">
    <source>
        <dbReference type="EMBL" id="PSN63823.1"/>
    </source>
</evidence>
<dbReference type="InterPro" id="IPR012341">
    <property type="entry name" value="6hp_glycosidase-like_sf"/>
</dbReference>
<feature type="domain" description="Glycosyl hydrolase family 63 C-terminal" evidence="15">
    <location>
        <begin position="283"/>
        <end position="769"/>
    </location>
</feature>
<dbReference type="OrthoDB" id="410058at2759"/>
<feature type="signal peptide" evidence="14">
    <location>
        <begin position="1"/>
        <end position="21"/>
    </location>
</feature>
<feature type="chain" id="PRO_5015561520" description="Mannosyl-oligosaccharide glucosidase" evidence="14">
    <location>
        <begin position="22"/>
        <end position="828"/>
    </location>
</feature>
<evidence type="ECO:0000256" key="3">
    <source>
        <dbReference type="ARBA" id="ARBA00022692"/>
    </source>
</evidence>
<keyword evidence="18" id="KW-1185">Reference proteome</keyword>
<evidence type="ECO:0000256" key="1">
    <source>
        <dbReference type="ARBA" id="ARBA00004648"/>
    </source>
</evidence>
<dbReference type="PANTHER" id="PTHR10412">
    <property type="entry name" value="MANNOSYL-OLIGOSACCHARIDE GLUCOSIDASE"/>
    <property type="match status" value="1"/>
</dbReference>
<evidence type="ECO:0000259" key="16">
    <source>
        <dbReference type="Pfam" id="PF16923"/>
    </source>
</evidence>
<keyword evidence="5 12" id="KW-0256">Endoplasmic reticulum</keyword>
<evidence type="ECO:0000256" key="7">
    <source>
        <dbReference type="ARBA" id="ARBA00022989"/>
    </source>
</evidence>
<dbReference type="EC" id="3.2.1.106" evidence="11 12"/>
<evidence type="ECO:0000256" key="2">
    <source>
        <dbReference type="ARBA" id="ARBA00010833"/>
    </source>
</evidence>
<proteinExistence type="inferred from homology"/>
<evidence type="ECO:0000256" key="12">
    <source>
        <dbReference type="RuleBase" id="RU368089"/>
    </source>
</evidence>
<dbReference type="GO" id="GO:0005789">
    <property type="term" value="C:endoplasmic reticulum membrane"/>
    <property type="evidence" value="ECO:0007669"/>
    <property type="project" value="UniProtKB-SubCell"/>
</dbReference>
<dbReference type="InterPro" id="IPR031335">
    <property type="entry name" value="Glyco_hydro_63_C"/>
</dbReference>
<accession>A0A2T2NEF0</accession>
<comment type="subcellular location">
    <subcellularLocation>
        <location evidence="1 12">Endoplasmic reticulum membrane</location>
        <topology evidence="1 12">Single-pass type II membrane protein</topology>
    </subcellularLocation>
</comment>
<gene>
    <name evidence="17" type="ORF">BS50DRAFT_637177</name>
</gene>
<evidence type="ECO:0000256" key="9">
    <source>
        <dbReference type="ARBA" id="ARBA00023180"/>
    </source>
</evidence>
<reference evidence="17 18" key="1">
    <citation type="journal article" date="2018" name="Front. Microbiol.">
        <title>Genome-Wide Analysis of Corynespora cassiicola Leaf Fall Disease Putative Effectors.</title>
        <authorList>
            <person name="Lopez D."/>
            <person name="Ribeiro S."/>
            <person name="Label P."/>
            <person name="Fumanal B."/>
            <person name="Venisse J.S."/>
            <person name="Kohler A."/>
            <person name="de Oliveira R.R."/>
            <person name="Labutti K."/>
            <person name="Lipzen A."/>
            <person name="Lail K."/>
            <person name="Bauer D."/>
            <person name="Ohm R.A."/>
            <person name="Barry K.W."/>
            <person name="Spatafora J."/>
            <person name="Grigoriev I.V."/>
            <person name="Martin F.M."/>
            <person name="Pujade-Renaud V."/>
        </authorList>
    </citation>
    <scope>NUCLEOTIDE SEQUENCE [LARGE SCALE GENOMIC DNA]</scope>
    <source>
        <strain evidence="17 18">Philippines</strain>
    </source>
</reference>
<evidence type="ECO:0000256" key="13">
    <source>
        <dbReference type="RuleBase" id="RU369107"/>
    </source>
</evidence>
<comment type="pathway">
    <text evidence="13">Glycan metabolism; N-glycan degradation.</text>
</comment>
<organism evidence="17 18">
    <name type="scientific">Corynespora cassiicola Philippines</name>
    <dbReference type="NCBI Taxonomy" id="1448308"/>
    <lineage>
        <taxon>Eukaryota</taxon>
        <taxon>Fungi</taxon>
        <taxon>Dikarya</taxon>
        <taxon>Ascomycota</taxon>
        <taxon>Pezizomycotina</taxon>
        <taxon>Dothideomycetes</taxon>
        <taxon>Pleosporomycetidae</taxon>
        <taxon>Pleosporales</taxon>
        <taxon>Corynesporascaceae</taxon>
        <taxon>Corynespora</taxon>
    </lineage>
</organism>
<dbReference type="Gene3D" id="2.70.98.110">
    <property type="entry name" value="Glycosyl hydrolase family 63, N-terminal domain"/>
    <property type="match status" value="1"/>
</dbReference>
<evidence type="ECO:0000256" key="6">
    <source>
        <dbReference type="ARBA" id="ARBA00022968"/>
    </source>
</evidence>
<dbReference type="SUPFAM" id="SSF48208">
    <property type="entry name" value="Six-hairpin glycosidases"/>
    <property type="match status" value="1"/>
</dbReference>
<dbReference type="GO" id="GO:0006487">
    <property type="term" value="P:protein N-linked glycosylation"/>
    <property type="evidence" value="ECO:0007669"/>
    <property type="project" value="UniProtKB-UniRule"/>
</dbReference>
<keyword evidence="4 12" id="KW-0378">Hydrolase</keyword>
<dbReference type="STRING" id="1448308.A0A2T2NEF0"/>
<dbReference type="InterPro" id="IPR004888">
    <property type="entry name" value="Glycoside_hydrolase_63"/>
</dbReference>
<keyword evidence="7 12" id="KW-1133">Transmembrane helix</keyword>
<comment type="similarity">
    <text evidence="2 12">Belongs to the glycosyl hydrolase 63 family.</text>
</comment>
<evidence type="ECO:0000259" key="15">
    <source>
        <dbReference type="Pfam" id="PF03200"/>
    </source>
</evidence>
<evidence type="ECO:0000256" key="10">
    <source>
        <dbReference type="ARBA" id="ARBA00023295"/>
    </source>
</evidence>
<evidence type="ECO:0000256" key="4">
    <source>
        <dbReference type="ARBA" id="ARBA00022801"/>
    </source>
</evidence>
<dbReference type="GO" id="GO:0009311">
    <property type="term" value="P:oligosaccharide metabolic process"/>
    <property type="evidence" value="ECO:0007669"/>
    <property type="project" value="UniProtKB-UniRule"/>
</dbReference>
<dbReference type="Pfam" id="PF16923">
    <property type="entry name" value="Glyco_hydro_63N"/>
    <property type="match status" value="1"/>
</dbReference>
<keyword evidence="9 13" id="KW-0325">Glycoprotein</keyword>
<keyword evidence="14" id="KW-0732">Signal</keyword>
<dbReference type="InterPro" id="IPR031631">
    <property type="entry name" value="Glyco_hydro_63N"/>
</dbReference>
<feature type="transmembrane region" description="Helical" evidence="12">
    <location>
        <begin position="795"/>
        <end position="813"/>
    </location>
</feature>
<keyword evidence="6" id="KW-0735">Signal-anchor</keyword>
<dbReference type="EMBL" id="KZ678139">
    <property type="protein sequence ID" value="PSN63823.1"/>
    <property type="molecule type" value="Genomic_DNA"/>
</dbReference>
<comment type="catalytic activity">
    <reaction evidence="12">
        <text>N(4)-(alpha-D-Glc-(1-&gt;2)-alpha-D-Glc-(1-&gt;3)-alpha-D-Glc-(1-&gt;3)-alpha-D-Man-(1-&gt;2)-alpha-D-Man-(1-&gt;2)-alpha-D-Man-(1-&gt;3)-[alpha-D-Man-(1-&gt;2)-alpha-D-Man-(1-&gt;3)-[alpha-D-Man-(1-&gt;2)-alpha-D-Man-(1-&gt;6)]-alpha-D-Man-(1-&gt;6)]-beta-D-Man-(1-&gt;4)-beta-D-GlcNAc-(1-&gt;4)-beta-D-GlcNAc)-L-asparaginyl-[protein] + H2O = N(4)-(alpha-D-Glc-(1-&gt;3)-alpha-D-Glc-(1-&gt;3)-alpha-D-Man-(1-&gt;2)-alpha-D-Man-(1-&gt;2)-alpha-D-Man-(1-&gt;3)-[alpha-D-Man-(1-&gt;2)-alpha-D-Man-(1-&gt;3)-[alpha-D-Man-(1-&gt;2)-alpha-D-Man-(1-&gt;6)]-alpha-D-Man-(1-&gt;6)]-beta-D-Man-(1-&gt;4)-beta-D-GlcNAc-(1-&gt;4)-beta-D-GlcNAc)-L-asparaginyl-[protein] + beta-D-glucose</text>
        <dbReference type="Rhea" id="RHEA:55988"/>
        <dbReference type="Rhea" id="RHEA-COMP:12806"/>
        <dbReference type="Rhea" id="RHEA-COMP:14355"/>
        <dbReference type="ChEBI" id="CHEBI:15377"/>
        <dbReference type="ChEBI" id="CHEBI:15903"/>
        <dbReference type="ChEBI" id="CHEBI:59082"/>
        <dbReference type="ChEBI" id="CHEBI:132537"/>
        <dbReference type="EC" id="3.2.1.106"/>
    </reaction>
</comment>
<keyword evidence="8 12" id="KW-0472">Membrane</keyword>
<dbReference type="Gene3D" id="1.50.10.10">
    <property type="match status" value="1"/>
</dbReference>
<dbReference type="Pfam" id="PF03200">
    <property type="entry name" value="Glyco_hydro_63"/>
    <property type="match status" value="1"/>
</dbReference>